<evidence type="ECO:0000313" key="8">
    <source>
        <dbReference type="EMBL" id="ELA42739.1"/>
    </source>
</evidence>
<dbReference type="PIRSF" id="PIRSF037677">
    <property type="entry name" value="DNA_mis_repair_Msh6"/>
    <property type="match status" value="1"/>
</dbReference>
<keyword evidence="3" id="KW-0227">DNA damage</keyword>
<keyword evidence="5" id="KW-0238">DNA-binding</keyword>
<dbReference type="SMART" id="SM00534">
    <property type="entry name" value="MUTSac"/>
    <property type="match status" value="1"/>
</dbReference>
<proteinExistence type="inferred from homology"/>
<dbReference type="RefSeq" id="XP_007603507.1">
    <property type="nucleotide sequence ID" value="XM_007603445.1"/>
</dbReference>
<dbReference type="InterPro" id="IPR007696">
    <property type="entry name" value="DNA_mismatch_repair_MutS_core"/>
</dbReference>
<dbReference type="GO" id="GO:0006298">
    <property type="term" value="P:mismatch repair"/>
    <property type="evidence" value="ECO:0007669"/>
    <property type="project" value="InterPro"/>
</dbReference>
<dbReference type="Gene3D" id="1.10.1420.10">
    <property type="match status" value="2"/>
</dbReference>
<evidence type="ECO:0000256" key="1">
    <source>
        <dbReference type="ARBA" id="ARBA00006271"/>
    </source>
</evidence>
<dbReference type="PANTHER" id="PTHR11361">
    <property type="entry name" value="DNA MISMATCH REPAIR PROTEIN MUTS FAMILY MEMBER"/>
    <property type="match status" value="1"/>
</dbReference>
<dbReference type="OMA" id="YWTPNIK"/>
<dbReference type="GO" id="GO:0030983">
    <property type="term" value="F:mismatched DNA binding"/>
    <property type="evidence" value="ECO:0007669"/>
    <property type="project" value="InterPro"/>
</dbReference>
<dbReference type="SUPFAM" id="SSF55271">
    <property type="entry name" value="DNA repair protein MutS, domain I"/>
    <property type="match status" value="1"/>
</dbReference>
<dbReference type="FunCoup" id="L2GQ54">
    <property type="interactions" value="210"/>
</dbReference>
<dbReference type="InterPro" id="IPR007695">
    <property type="entry name" value="DNA_mismatch_repair_MutS-lik_N"/>
</dbReference>
<dbReference type="OrthoDB" id="10252754at2759"/>
<evidence type="ECO:0000313" key="9">
    <source>
        <dbReference type="Proteomes" id="UP000011082"/>
    </source>
</evidence>
<gene>
    <name evidence="8" type="ORF">VICG_00054</name>
</gene>
<evidence type="ECO:0000256" key="3">
    <source>
        <dbReference type="ARBA" id="ARBA00022763"/>
    </source>
</evidence>
<evidence type="ECO:0000259" key="7">
    <source>
        <dbReference type="PROSITE" id="PS00486"/>
    </source>
</evidence>
<dbReference type="VEuPathDB" id="MicrosporidiaDB:VICG_00054"/>
<evidence type="ECO:0000256" key="5">
    <source>
        <dbReference type="ARBA" id="ARBA00023125"/>
    </source>
</evidence>
<name>L2GQ54_VITCO</name>
<dbReference type="AlphaFoldDB" id="L2GQ54"/>
<keyword evidence="9" id="KW-1185">Reference proteome</keyword>
<protein>
    <recommendedName>
        <fullName evidence="7">DNA mismatch repair proteins mutS family domain-containing protein</fullName>
    </recommendedName>
</protein>
<dbReference type="SUPFAM" id="SSF52540">
    <property type="entry name" value="P-loop containing nucleoside triphosphate hydrolases"/>
    <property type="match status" value="1"/>
</dbReference>
<keyword evidence="2" id="KW-0547">Nucleotide-binding</keyword>
<dbReference type="Gene3D" id="3.40.50.300">
    <property type="entry name" value="P-loop containing nucleotide triphosphate hydrolases"/>
    <property type="match status" value="1"/>
</dbReference>
<dbReference type="HOGENOM" id="CLU_002472_1_0_1"/>
<dbReference type="InterPro" id="IPR007861">
    <property type="entry name" value="DNA_mismatch_repair_MutS_clamp"/>
</dbReference>
<dbReference type="EMBL" id="JH370130">
    <property type="protein sequence ID" value="ELA42739.1"/>
    <property type="molecule type" value="Genomic_DNA"/>
</dbReference>
<sequence>MPTQGKKNSIPEQKRSILDYFSQSSANNTADENIQNEKTKRQKNHIKPAVSSELDLENSTSSLVFGTDMDSFGSGFTKEHPDTENENMPDEDIDMVKKNITVMSEASNVMNKNSAIVCSSSNPNTGSALLNTCKHRQQYSPVISKIVADYLDTNPSELTIIDTTELSSEMPQQEERYEFLVDVRDKNKIRKGEDGYDPTTLHIPKKYYDKFTPFEKQFWDIKSKYFDTVIFFKKGKFYELYEDDAIVASKLFDLKIVERVNMKMAGVPESSYEGWAAKFVAHGYKIGRVDQVENSIGKKIREQNGKKDKIIARELKEIITTGTAYSPECIDGCFPFFLGVLIQHNRCNSTQCAGQIHFSILLYDAGANKISIGTFCDSYDCSQLRTVFVQNDVRELITNEKVQLGKDMRMCIPDKTPVVSDRKYDFSIEEEYQCFSYLYNYMKSLCREQALESAVVSNIKEGSDFMTLDGSTLVNLDILTNNFDSTEDHSLFKSINYCSTPFGQRLLRKWIVTPLKNLEMINERRRIAQIFSKINSSEIVQSLKEIGDIERYYGRLGGCSPTFKNLKSFVESLKKANSALKILKAIFSDQCESQSNINAKHLGCVQHVLDQFEKVYLLSDSDILPGNDNDELFVLNRQQVEIQDKLQKFLKSLKKSTGFNDLCYKSIGKEIFQIETGYNNQMPSGFYLVSSTKTQRRYYSDELKAITNEFEECEEKIFQSKGSILRRAVDFLKSFSFDIHYSTNYLACIDCLISFSTFNDQVAVAVPEFGPKLELVDFTNPIFADYIKNTFTPKHNITLVTGPNMGGKSTFLRSICLNIILAQMGMGVLCKSMKLPVFDRIFTRIGASDSLARGESTFMVEMNEASKILNQSTRESFVIMDELGRGTSTRDGEAIARAVLDYLKTVGCMCLFSTHYHKLVENYEDVDKSYVGCKLDQRDITFLYKMQEGVCGDSHGLYIARMAGIPDEIVERAFGIRKALSSNQK</sequence>
<comment type="similarity">
    <text evidence="1">Belongs to the DNA mismatch repair MutS family.</text>
</comment>
<dbReference type="InterPro" id="IPR000432">
    <property type="entry name" value="DNA_mismatch_repair_MutS_C"/>
</dbReference>
<dbReference type="Pfam" id="PF05192">
    <property type="entry name" value="MutS_III"/>
    <property type="match status" value="1"/>
</dbReference>
<dbReference type="Pfam" id="PF05190">
    <property type="entry name" value="MutS_IV"/>
    <property type="match status" value="1"/>
</dbReference>
<dbReference type="InterPro" id="IPR016151">
    <property type="entry name" value="DNA_mismatch_repair_MutS_N"/>
</dbReference>
<dbReference type="InParanoid" id="L2GQ54"/>
<dbReference type="Pfam" id="PF01624">
    <property type="entry name" value="MutS_I"/>
    <property type="match status" value="1"/>
</dbReference>
<dbReference type="GO" id="GO:0140664">
    <property type="term" value="F:ATP-dependent DNA damage sensor activity"/>
    <property type="evidence" value="ECO:0007669"/>
    <property type="project" value="InterPro"/>
</dbReference>
<dbReference type="STRING" id="993615.L2GQ54"/>
<dbReference type="Proteomes" id="UP000011082">
    <property type="component" value="Unassembled WGS sequence"/>
</dbReference>
<dbReference type="InterPro" id="IPR027417">
    <property type="entry name" value="P-loop_NTPase"/>
</dbReference>
<dbReference type="Pfam" id="PF00488">
    <property type="entry name" value="MutS_V"/>
    <property type="match status" value="1"/>
</dbReference>
<dbReference type="InterPro" id="IPR045076">
    <property type="entry name" value="MutS"/>
</dbReference>
<evidence type="ECO:0000256" key="4">
    <source>
        <dbReference type="ARBA" id="ARBA00022840"/>
    </source>
</evidence>
<dbReference type="InterPro" id="IPR017261">
    <property type="entry name" value="DNA_mismatch_repair_MutS/MSH"/>
</dbReference>
<feature type="domain" description="DNA mismatch repair proteins mutS family" evidence="7">
    <location>
        <begin position="876"/>
        <end position="892"/>
    </location>
</feature>
<dbReference type="GeneID" id="19880772"/>
<feature type="region of interest" description="Disordered" evidence="6">
    <location>
        <begin position="22"/>
        <end position="58"/>
    </location>
</feature>
<dbReference type="GO" id="GO:0032301">
    <property type="term" value="C:MutSalpha complex"/>
    <property type="evidence" value="ECO:0007669"/>
    <property type="project" value="TreeGrafter"/>
</dbReference>
<dbReference type="PANTHER" id="PTHR11361:SF148">
    <property type="entry name" value="DNA MISMATCH REPAIR PROTEIN MSH6"/>
    <property type="match status" value="1"/>
</dbReference>
<reference evidence="9" key="1">
    <citation type="submission" date="2011-05" db="EMBL/GenBank/DDBJ databases">
        <title>The genome sequence of Vittaforma corneae strain ATCC 50505.</title>
        <authorList>
            <consortium name="The Broad Institute Genome Sequencing Platform"/>
            <person name="Cuomo C."/>
            <person name="Didier E."/>
            <person name="Bowers L."/>
            <person name="Young S.K."/>
            <person name="Zeng Q."/>
            <person name="Gargeya S."/>
            <person name="Fitzgerald M."/>
            <person name="Haas B."/>
            <person name="Abouelleil A."/>
            <person name="Alvarado L."/>
            <person name="Arachchi H.M."/>
            <person name="Berlin A."/>
            <person name="Chapman S.B."/>
            <person name="Gearin G."/>
            <person name="Goldberg J."/>
            <person name="Griggs A."/>
            <person name="Gujja S."/>
            <person name="Hansen M."/>
            <person name="Heiman D."/>
            <person name="Howarth C."/>
            <person name="Larimer J."/>
            <person name="Lui A."/>
            <person name="MacDonald P.J.P."/>
            <person name="McCowen C."/>
            <person name="Montmayeur A."/>
            <person name="Murphy C."/>
            <person name="Neiman D."/>
            <person name="Pearson M."/>
            <person name="Priest M."/>
            <person name="Roberts A."/>
            <person name="Saif S."/>
            <person name="Shea T."/>
            <person name="Sisk P."/>
            <person name="Stolte C."/>
            <person name="Sykes S."/>
            <person name="Wortman J."/>
            <person name="Nusbaum C."/>
            <person name="Birren B."/>
        </authorList>
    </citation>
    <scope>NUCLEOTIDE SEQUENCE [LARGE SCALE GENOMIC DNA]</scope>
    <source>
        <strain evidence="9">ATCC 50505</strain>
    </source>
</reference>
<dbReference type="PROSITE" id="PS00486">
    <property type="entry name" value="DNA_MISMATCH_REPAIR_2"/>
    <property type="match status" value="1"/>
</dbReference>
<dbReference type="Gene3D" id="3.40.1170.10">
    <property type="entry name" value="DNA repair protein MutS, domain I"/>
    <property type="match status" value="1"/>
</dbReference>
<evidence type="ECO:0000256" key="2">
    <source>
        <dbReference type="ARBA" id="ARBA00022741"/>
    </source>
</evidence>
<accession>L2GQ54</accession>
<evidence type="ECO:0000256" key="6">
    <source>
        <dbReference type="SAM" id="MobiDB-lite"/>
    </source>
</evidence>
<keyword evidence="4" id="KW-0067">ATP-binding</keyword>
<dbReference type="GO" id="GO:0005524">
    <property type="term" value="F:ATP binding"/>
    <property type="evidence" value="ECO:0007669"/>
    <property type="project" value="UniProtKB-KW"/>
</dbReference>
<dbReference type="SMART" id="SM00533">
    <property type="entry name" value="MUTSd"/>
    <property type="match status" value="1"/>
</dbReference>
<dbReference type="SUPFAM" id="SSF48334">
    <property type="entry name" value="DNA repair protein MutS, domain III"/>
    <property type="match status" value="1"/>
</dbReference>
<organism evidence="8 9">
    <name type="scientific">Vittaforma corneae (strain ATCC 50505)</name>
    <name type="common">Microsporidian parasite</name>
    <name type="synonym">Nosema corneum</name>
    <dbReference type="NCBI Taxonomy" id="993615"/>
    <lineage>
        <taxon>Eukaryota</taxon>
        <taxon>Fungi</taxon>
        <taxon>Fungi incertae sedis</taxon>
        <taxon>Microsporidia</taxon>
        <taxon>Nosematidae</taxon>
        <taxon>Vittaforma</taxon>
    </lineage>
</organism>
<dbReference type="InterPro" id="IPR036187">
    <property type="entry name" value="DNA_mismatch_repair_MutS_sf"/>
</dbReference>
<feature type="compositionally biased region" description="Polar residues" evidence="6">
    <location>
        <begin position="22"/>
        <end position="33"/>
    </location>
</feature>